<comment type="caution">
    <text evidence="1">The sequence shown here is derived from an EMBL/GenBank/DDBJ whole genome shotgun (WGS) entry which is preliminary data.</text>
</comment>
<proteinExistence type="predicted"/>
<gene>
    <name evidence="1" type="ORF">MEUPH1_LOCUS19185</name>
</gene>
<accession>A0AAV0X7S4</accession>
<sequence length="216" mass="24439">MSIKNFFELSLLNKNKLTCMIEADKIDLLENMKKFEEMLKDTSQIDNFLLEKQINTCFELQCKIEDYSEKLEELEDDYSDSPNTLIDFISNIPNVVNDLGPESLVVVTSEKVGMKYVQLLHDSVMKNVIITTIRALTAGEVDVTLGNVKTALLDGSEAEYRKFVGSEAVRLVIADHVPADRLFRVWGDVHRDQCFATIKMNPIDGDGNDAENKNIL</sequence>
<keyword evidence="2" id="KW-1185">Reference proteome</keyword>
<dbReference type="AlphaFoldDB" id="A0AAV0X7S4"/>
<dbReference type="Proteomes" id="UP001160148">
    <property type="component" value="Unassembled WGS sequence"/>
</dbReference>
<evidence type="ECO:0000313" key="1">
    <source>
        <dbReference type="EMBL" id="CAI6364345.1"/>
    </source>
</evidence>
<name>A0AAV0X7S4_9HEMI</name>
<organism evidence="1 2">
    <name type="scientific">Macrosiphum euphorbiae</name>
    <name type="common">potato aphid</name>
    <dbReference type="NCBI Taxonomy" id="13131"/>
    <lineage>
        <taxon>Eukaryota</taxon>
        <taxon>Metazoa</taxon>
        <taxon>Ecdysozoa</taxon>
        <taxon>Arthropoda</taxon>
        <taxon>Hexapoda</taxon>
        <taxon>Insecta</taxon>
        <taxon>Pterygota</taxon>
        <taxon>Neoptera</taxon>
        <taxon>Paraneoptera</taxon>
        <taxon>Hemiptera</taxon>
        <taxon>Sternorrhyncha</taxon>
        <taxon>Aphidomorpha</taxon>
        <taxon>Aphidoidea</taxon>
        <taxon>Aphididae</taxon>
        <taxon>Macrosiphini</taxon>
        <taxon>Macrosiphum</taxon>
    </lineage>
</organism>
<evidence type="ECO:0000313" key="2">
    <source>
        <dbReference type="Proteomes" id="UP001160148"/>
    </source>
</evidence>
<dbReference type="EMBL" id="CARXXK010000003">
    <property type="protein sequence ID" value="CAI6364345.1"/>
    <property type="molecule type" value="Genomic_DNA"/>
</dbReference>
<protein>
    <submittedName>
        <fullName evidence="1">Uncharacterized protein</fullName>
    </submittedName>
</protein>
<reference evidence="1 2" key="1">
    <citation type="submission" date="2023-01" db="EMBL/GenBank/DDBJ databases">
        <authorList>
            <person name="Whitehead M."/>
        </authorList>
    </citation>
    <scope>NUCLEOTIDE SEQUENCE [LARGE SCALE GENOMIC DNA]</scope>
</reference>